<dbReference type="InterPro" id="IPR006311">
    <property type="entry name" value="TAT_signal"/>
</dbReference>
<evidence type="ECO:0000259" key="4">
    <source>
        <dbReference type="SMART" id="SM00247"/>
    </source>
</evidence>
<accession>A0A4Q1R402</accession>
<dbReference type="SUPFAM" id="SSF49695">
    <property type="entry name" value="gamma-Crystallin-like"/>
    <property type="match status" value="1"/>
</dbReference>
<dbReference type="InterPro" id="IPR001064">
    <property type="entry name" value="Beta/gamma_crystallin"/>
</dbReference>
<dbReference type="EMBL" id="SDIF01000019">
    <property type="protein sequence ID" value="RXS68194.1"/>
    <property type="molecule type" value="Genomic_DNA"/>
</dbReference>
<dbReference type="PROSITE" id="PS51318">
    <property type="entry name" value="TAT"/>
    <property type="match status" value="1"/>
</dbReference>
<feature type="domain" description="Beta/gamma crystallin 'Greek key'" evidence="4">
    <location>
        <begin position="41"/>
        <end position="122"/>
    </location>
</feature>
<keyword evidence="2" id="KW-0677">Repeat</keyword>
<dbReference type="Gene3D" id="2.60.20.10">
    <property type="entry name" value="Crystallins"/>
    <property type="match status" value="1"/>
</dbReference>
<dbReference type="RefSeq" id="WP_129246985.1">
    <property type="nucleotide sequence ID" value="NZ_JABZEL010000007.1"/>
</dbReference>
<gene>
    <name evidence="5" type="ORF">EST54_09410</name>
</gene>
<keyword evidence="3" id="KW-0732">Signal</keyword>
<comment type="similarity">
    <text evidence="1">Belongs to the beta/gamma-crystallin family.</text>
</comment>
<dbReference type="GeneID" id="95778210"/>
<evidence type="ECO:0000313" key="5">
    <source>
        <dbReference type="EMBL" id="RXS68194.1"/>
    </source>
</evidence>
<dbReference type="Pfam" id="PF00030">
    <property type="entry name" value="Crystall"/>
    <property type="match status" value="1"/>
</dbReference>
<feature type="signal peptide" evidence="3">
    <location>
        <begin position="1"/>
        <end position="26"/>
    </location>
</feature>
<organism evidence="5 6">
    <name type="scientific">Streptomyces sioyaensis</name>
    <dbReference type="NCBI Taxonomy" id="67364"/>
    <lineage>
        <taxon>Bacteria</taxon>
        <taxon>Bacillati</taxon>
        <taxon>Actinomycetota</taxon>
        <taxon>Actinomycetes</taxon>
        <taxon>Kitasatosporales</taxon>
        <taxon>Streptomycetaceae</taxon>
        <taxon>Streptomyces</taxon>
    </lineage>
</organism>
<comment type="caution">
    <text evidence="5">The sequence shown here is derived from an EMBL/GenBank/DDBJ whole genome shotgun (WGS) entry which is preliminary data.</text>
</comment>
<evidence type="ECO:0000256" key="1">
    <source>
        <dbReference type="ARBA" id="ARBA00009646"/>
    </source>
</evidence>
<evidence type="ECO:0000256" key="3">
    <source>
        <dbReference type="SAM" id="SignalP"/>
    </source>
</evidence>
<dbReference type="Proteomes" id="UP000289482">
    <property type="component" value="Unassembled WGS sequence"/>
</dbReference>
<evidence type="ECO:0000313" key="6">
    <source>
        <dbReference type="Proteomes" id="UP000289482"/>
    </source>
</evidence>
<protein>
    <recommendedName>
        <fullName evidence="4">Beta/gamma crystallin 'Greek key' domain-containing protein</fullName>
    </recommendedName>
</protein>
<feature type="chain" id="PRO_5039253165" description="Beta/gamma crystallin 'Greek key' domain-containing protein" evidence="3">
    <location>
        <begin position="27"/>
        <end position="122"/>
    </location>
</feature>
<dbReference type="SMART" id="SM00247">
    <property type="entry name" value="XTALbg"/>
    <property type="match status" value="1"/>
</dbReference>
<keyword evidence="6" id="KW-1185">Reference proteome</keyword>
<dbReference type="InterPro" id="IPR011024">
    <property type="entry name" value="G_crystallin-like"/>
</dbReference>
<evidence type="ECO:0000256" key="2">
    <source>
        <dbReference type="ARBA" id="ARBA00022737"/>
    </source>
</evidence>
<reference evidence="5 6" key="1">
    <citation type="submission" date="2019-01" db="EMBL/GenBank/DDBJ databases">
        <title>Draft genome sequences of the type strain Streptomyces sioyaensis DSM 40032 and its novel strain, TM32, a thermotolerant antibiotics-producing actinobacterium.</title>
        <authorList>
            <person name="Nakaew N."/>
            <person name="Lumyong S."/>
            <person name="Sloan W.T."/>
            <person name="Sungthong R."/>
        </authorList>
    </citation>
    <scope>NUCLEOTIDE SEQUENCE [LARGE SCALE GENOMIC DNA]</scope>
    <source>
        <strain evidence="5 6">DSM 40032</strain>
    </source>
</reference>
<sequence>MRIRRTAVAGAAAAALTLVAALPASADGAAAAGPLKAGKAKVKIFEQPKFQGRYTVLTHGVRNLPAAGWEHIGSAKNTGKRTATFYEHAGYHGARFSLAPGESEPDFGDVGMGDKTGSLMFR</sequence>
<name>A0A4Q1R402_9ACTN</name>
<proteinExistence type="inferred from homology"/>
<dbReference type="AlphaFoldDB" id="A0A4Q1R402"/>